<feature type="repeat" description="TPR" evidence="1">
    <location>
        <begin position="116"/>
        <end position="149"/>
    </location>
</feature>
<dbReference type="SUPFAM" id="SSF48452">
    <property type="entry name" value="TPR-like"/>
    <property type="match status" value="1"/>
</dbReference>
<dbReference type="AlphaFoldDB" id="A0A081DD34"/>
<organism evidence="3 4">
    <name type="scientific">Nonlabens ulvanivorans</name>
    <name type="common">Persicivirga ulvanivorans</name>
    <dbReference type="NCBI Taxonomy" id="906888"/>
    <lineage>
        <taxon>Bacteria</taxon>
        <taxon>Pseudomonadati</taxon>
        <taxon>Bacteroidota</taxon>
        <taxon>Flavobacteriia</taxon>
        <taxon>Flavobacteriales</taxon>
        <taxon>Flavobacteriaceae</taxon>
        <taxon>Nonlabens</taxon>
    </lineage>
</organism>
<evidence type="ECO:0000256" key="2">
    <source>
        <dbReference type="SAM" id="SignalP"/>
    </source>
</evidence>
<reference evidence="3 4" key="1">
    <citation type="journal article" date="2014" name="Genome Announc.">
        <title>Draft Genome Sequences of Marine Flavobacterium Nonlabens Strains NR17, NR24, NR27, NR32, NR33, and Ara13.</title>
        <authorList>
            <person name="Nakanishi M."/>
            <person name="Meirelles P."/>
            <person name="Suzuki R."/>
            <person name="Takatani N."/>
            <person name="Mino S."/>
            <person name="Suda W."/>
            <person name="Oshima K."/>
            <person name="Hattori M."/>
            <person name="Ohkuma M."/>
            <person name="Hosokawa M."/>
            <person name="Miyashita K."/>
            <person name="Thompson F.L."/>
            <person name="Niwa A."/>
            <person name="Sawabe T."/>
            <person name="Sawabe T."/>
        </authorList>
    </citation>
    <scope>NUCLEOTIDE SEQUENCE [LARGE SCALE GENOMIC DNA]</scope>
    <source>
        <strain evidence="4">JCM19296</strain>
    </source>
</reference>
<dbReference type="Proteomes" id="UP000028980">
    <property type="component" value="Unassembled WGS sequence"/>
</dbReference>
<evidence type="ECO:0000313" key="4">
    <source>
        <dbReference type="Proteomes" id="UP000028980"/>
    </source>
</evidence>
<dbReference type="Gene3D" id="1.25.40.10">
    <property type="entry name" value="Tetratricopeptide repeat domain"/>
    <property type="match status" value="1"/>
</dbReference>
<dbReference type="InterPro" id="IPR019734">
    <property type="entry name" value="TPR_rpt"/>
</dbReference>
<gene>
    <name evidence="3" type="ORF">JCM19296_2430</name>
</gene>
<dbReference type="SMART" id="SM00028">
    <property type="entry name" value="TPR"/>
    <property type="match status" value="4"/>
</dbReference>
<keyword evidence="3" id="KW-0456">Lyase</keyword>
<dbReference type="InterPro" id="IPR011990">
    <property type="entry name" value="TPR-like_helical_dom_sf"/>
</dbReference>
<comment type="caution">
    <text evidence="3">The sequence shown here is derived from an EMBL/GenBank/DDBJ whole genome shotgun (WGS) entry which is preliminary data.</text>
</comment>
<keyword evidence="2" id="KW-0732">Signal</keyword>
<dbReference type="GO" id="GO:0004016">
    <property type="term" value="F:adenylate cyclase activity"/>
    <property type="evidence" value="ECO:0007669"/>
    <property type="project" value="UniProtKB-EC"/>
</dbReference>
<feature type="signal peptide" evidence="2">
    <location>
        <begin position="1"/>
        <end position="19"/>
    </location>
</feature>
<dbReference type="EC" id="4.6.1.1" evidence="3"/>
<feature type="chain" id="PRO_5001756581" evidence="2">
    <location>
        <begin position="20"/>
        <end position="194"/>
    </location>
</feature>
<name>A0A081DD34_NONUL</name>
<evidence type="ECO:0000313" key="3">
    <source>
        <dbReference type="EMBL" id="GAK76830.1"/>
    </source>
</evidence>
<proteinExistence type="predicted"/>
<sequence length="194" mass="21476">MKNNLIIIVSLLISVVAIAQLDKGDELAQTGNWKAAITAYQNAPFDAIQQFKLAQAYTQLGGNSAKAITYYRAGFTLDSTAIKPMYDYGKLLVNSQQSVDAIPVFNLLIERDSTNASFHYYLGEAWSGLNQVNNAILAYQKALSFNEDYRAARLDLIKNLIQKREFSKAIKFAKQGIAADSTDVKMNSYLAQAT</sequence>
<protein>
    <submittedName>
        <fullName evidence="3">Adenylate cyclase</fullName>
        <ecNumber evidence="3">4.6.1.1</ecNumber>
    </submittedName>
</protein>
<dbReference type="EMBL" id="BBLG01000005">
    <property type="protein sequence ID" value="GAK76830.1"/>
    <property type="molecule type" value="Genomic_DNA"/>
</dbReference>
<keyword evidence="1" id="KW-0802">TPR repeat</keyword>
<dbReference type="Pfam" id="PF13432">
    <property type="entry name" value="TPR_16"/>
    <property type="match status" value="1"/>
</dbReference>
<evidence type="ECO:0000256" key="1">
    <source>
        <dbReference type="PROSITE-ProRule" id="PRU00339"/>
    </source>
</evidence>
<accession>A0A081DD34</accession>
<dbReference type="PROSITE" id="PS50005">
    <property type="entry name" value="TPR"/>
    <property type="match status" value="1"/>
</dbReference>